<organism evidence="1 2">
    <name type="scientific">Podospora aff. communis PSN243</name>
    <dbReference type="NCBI Taxonomy" id="3040156"/>
    <lineage>
        <taxon>Eukaryota</taxon>
        <taxon>Fungi</taxon>
        <taxon>Dikarya</taxon>
        <taxon>Ascomycota</taxon>
        <taxon>Pezizomycotina</taxon>
        <taxon>Sordariomycetes</taxon>
        <taxon>Sordariomycetidae</taxon>
        <taxon>Sordariales</taxon>
        <taxon>Podosporaceae</taxon>
        <taxon>Podospora</taxon>
    </lineage>
</organism>
<evidence type="ECO:0000313" key="2">
    <source>
        <dbReference type="Proteomes" id="UP001321760"/>
    </source>
</evidence>
<accession>A0AAV9G0S0</accession>
<dbReference type="EMBL" id="MU866038">
    <property type="protein sequence ID" value="KAK4442035.1"/>
    <property type="molecule type" value="Genomic_DNA"/>
</dbReference>
<gene>
    <name evidence="1" type="ORF">QBC34DRAFT_419367</name>
</gene>
<comment type="caution">
    <text evidence="1">The sequence shown here is derived from an EMBL/GenBank/DDBJ whole genome shotgun (WGS) entry which is preliminary data.</text>
</comment>
<keyword evidence="2" id="KW-1185">Reference proteome</keyword>
<proteinExistence type="predicted"/>
<reference evidence="1" key="2">
    <citation type="submission" date="2023-05" db="EMBL/GenBank/DDBJ databases">
        <authorList>
            <consortium name="Lawrence Berkeley National Laboratory"/>
            <person name="Steindorff A."/>
            <person name="Hensen N."/>
            <person name="Bonometti L."/>
            <person name="Westerberg I."/>
            <person name="Brannstrom I.O."/>
            <person name="Guillou S."/>
            <person name="Cros-Aarteil S."/>
            <person name="Calhoun S."/>
            <person name="Haridas S."/>
            <person name="Kuo A."/>
            <person name="Mondo S."/>
            <person name="Pangilinan J."/>
            <person name="Riley R."/>
            <person name="Labutti K."/>
            <person name="Andreopoulos B."/>
            <person name="Lipzen A."/>
            <person name="Chen C."/>
            <person name="Yanf M."/>
            <person name="Daum C."/>
            <person name="Ng V."/>
            <person name="Clum A."/>
            <person name="Ohm R."/>
            <person name="Martin F."/>
            <person name="Silar P."/>
            <person name="Natvig D."/>
            <person name="Lalanne C."/>
            <person name="Gautier V."/>
            <person name="Ament-Velasquez S.L."/>
            <person name="Kruys A."/>
            <person name="Hutchinson M.I."/>
            <person name="Powell A.J."/>
            <person name="Barry K."/>
            <person name="Miller A.N."/>
            <person name="Grigoriev I.V."/>
            <person name="Debuchy R."/>
            <person name="Gladieux P."/>
            <person name="Thoren M.H."/>
            <person name="Johannesson H."/>
        </authorList>
    </citation>
    <scope>NUCLEOTIDE SEQUENCE</scope>
    <source>
        <strain evidence="1">PSN243</strain>
    </source>
</reference>
<dbReference type="Proteomes" id="UP001321760">
    <property type="component" value="Unassembled WGS sequence"/>
</dbReference>
<sequence length="251" mass="29590">MFPAWETEVGIVPRDAGFVSAGEHNARGVLDPDEILPMLDTRFNGERNLAFIRTGASWRRMLVSQPPPVKVVRLDRFHAKEFEWKVVEFKEGLRMGVLFDEVFAMNWTLNRRCLARGCKFNCHGEPAFITWRVPKEVVKERPAEETLRWLRESWEEDARPPEWLKDCDLVLGEDGWHRMGTTRCWHPWPDGMGPRCFMWQQGLNFNSHRRWTTRKRYTSVCGKSMKWLFQCKEYKPGGPLSLPPVKREKKK</sequence>
<protein>
    <submittedName>
        <fullName evidence="1">Uncharacterized protein</fullName>
    </submittedName>
</protein>
<dbReference type="AlphaFoldDB" id="A0AAV9G0S0"/>
<evidence type="ECO:0000313" key="1">
    <source>
        <dbReference type="EMBL" id="KAK4442035.1"/>
    </source>
</evidence>
<name>A0AAV9G0S0_9PEZI</name>
<reference evidence="1" key="1">
    <citation type="journal article" date="2023" name="Mol. Phylogenet. Evol.">
        <title>Genome-scale phylogeny and comparative genomics of the fungal order Sordariales.</title>
        <authorList>
            <person name="Hensen N."/>
            <person name="Bonometti L."/>
            <person name="Westerberg I."/>
            <person name="Brannstrom I.O."/>
            <person name="Guillou S."/>
            <person name="Cros-Aarteil S."/>
            <person name="Calhoun S."/>
            <person name="Haridas S."/>
            <person name="Kuo A."/>
            <person name="Mondo S."/>
            <person name="Pangilinan J."/>
            <person name="Riley R."/>
            <person name="LaButti K."/>
            <person name="Andreopoulos B."/>
            <person name="Lipzen A."/>
            <person name="Chen C."/>
            <person name="Yan M."/>
            <person name="Daum C."/>
            <person name="Ng V."/>
            <person name="Clum A."/>
            <person name="Steindorff A."/>
            <person name="Ohm R.A."/>
            <person name="Martin F."/>
            <person name="Silar P."/>
            <person name="Natvig D.O."/>
            <person name="Lalanne C."/>
            <person name="Gautier V."/>
            <person name="Ament-Velasquez S.L."/>
            <person name="Kruys A."/>
            <person name="Hutchinson M.I."/>
            <person name="Powell A.J."/>
            <person name="Barry K."/>
            <person name="Miller A.N."/>
            <person name="Grigoriev I.V."/>
            <person name="Debuchy R."/>
            <person name="Gladieux P."/>
            <person name="Hiltunen Thoren M."/>
            <person name="Johannesson H."/>
        </authorList>
    </citation>
    <scope>NUCLEOTIDE SEQUENCE</scope>
    <source>
        <strain evidence="1">PSN243</strain>
    </source>
</reference>